<dbReference type="GO" id="GO:0009425">
    <property type="term" value="C:bacterial-type flagellum basal body"/>
    <property type="evidence" value="ECO:0007669"/>
    <property type="project" value="UniProtKB-SubCell"/>
</dbReference>
<evidence type="ECO:0000256" key="2">
    <source>
        <dbReference type="ARBA" id="ARBA00006156"/>
    </source>
</evidence>
<dbReference type="PRINTS" id="PR00952">
    <property type="entry name" value="TYPE3IMQPROT"/>
</dbReference>
<dbReference type="InterPro" id="IPR002191">
    <property type="entry name" value="Bac_export_3"/>
</dbReference>
<dbReference type="GO" id="GO:0044780">
    <property type="term" value="P:bacterial-type flagellum assembly"/>
    <property type="evidence" value="ECO:0007669"/>
    <property type="project" value="InterPro"/>
</dbReference>
<keyword evidence="8" id="KW-0282">Flagellum</keyword>
<sequence length="91" mass="9666">MSPELAVTIGQEALKVTAMIAAPMLVSALAMGLLVGMFQAATQINEMTLSFIPKLLVLVLSLGVFSSWMLSTIMDFTIRLIRSIPLILGGG</sequence>
<accession>A0AAP6MJK5</accession>
<organism evidence="8 9">
    <name type="scientific">Natronospira elongata</name>
    <dbReference type="NCBI Taxonomy" id="3110268"/>
    <lineage>
        <taxon>Bacteria</taxon>
        <taxon>Pseudomonadati</taxon>
        <taxon>Pseudomonadota</taxon>
        <taxon>Gammaproteobacteria</taxon>
        <taxon>Natronospirales</taxon>
        <taxon>Natronospiraceae</taxon>
        <taxon>Natronospira</taxon>
    </lineage>
</organism>
<evidence type="ECO:0000256" key="4">
    <source>
        <dbReference type="ARBA" id="ARBA00022692"/>
    </source>
</evidence>
<dbReference type="EMBL" id="JAYGII010000001">
    <property type="protein sequence ID" value="MEA5444268.1"/>
    <property type="molecule type" value="Genomic_DNA"/>
</dbReference>
<keyword evidence="7" id="KW-0975">Bacterial flagellum</keyword>
<comment type="similarity">
    <text evidence="2 7">Belongs to the FliQ/MopD/SpaQ family.</text>
</comment>
<evidence type="ECO:0000256" key="7">
    <source>
        <dbReference type="RuleBase" id="RU364090"/>
    </source>
</evidence>
<comment type="subcellular location">
    <subcellularLocation>
        <location evidence="1 7">Cell membrane</location>
        <topology evidence="1">Multi-pass membrane protein</topology>
    </subcellularLocation>
    <subcellularLocation>
        <location evidence="7">Bacterial flagellum basal body</location>
    </subcellularLocation>
</comment>
<dbReference type="PIRSF" id="PIRSF004669">
    <property type="entry name" value="FliQ"/>
    <property type="match status" value="1"/>
</dbReference>
<dbReference type="RefSeq" id="WP_346049294.1">
    <property type="nucleotide sequence ID" value="NZ_JAYGII010000001.1"/>
</dbReference>
<evidence type="ECO:0000313" key="9">
    <source>
        <dbReference type="Proteomes" id="UP001302316"/>
    </source>
</evidence>
<keyword evidence="8" id="KW-0966">Cell projection</keyword>
<dbReference type="InterPro" id="IPR006305">
    <property type="entry name" value="FliQ"/>
</dbReference>
<dbReference type="GO" id="GO:0005886">
    <property type="term" value="C:plasma membrane"/>
    <property type="evidence" value="ECO:0007669"/>
    <property type="project" value="UniProtKB-SubCell"/>
</dbReference>
<gene>
    <name evidence="7 8" type="primary">fliQ</name>
    <name evidence="8" type="ORF">VCB98_00355</name>
</gene>
<feature type="transmembrane region" description="Helical" evidence="7">
    <location>
        <begin position="20"/>
        <end position="39"/>
    </location>
</feature>
<evidence type="ECO:0000256" key="1">
    <source>
        <dbReference type="ARBA" id="ARBA00004651"/>
    </source>
</evidence>
<dbReference type="GO" id="GO:0009306">
    <property type="term" value="P:protein secretion"/>
    <property type="evidence" value="ECO:0007669"/>
    <property type="project" value="InterPro"/>
</dbReference>
<evidence type="ECO:0000256" key="5">
    <source>
        <dbReference type="ARBA" id="ARBA00022989"/>
    </source>
</evidence>
<evidence type="ECO:0000256" key="6">
    <source>
        <dbReference type="ARBA" id="ARBA00023136"/>
    </source>
</evidence>
<feature type="transmembrane region" description="Helical" evidence="7">
    <location>
        <begin position="51"/>
        <end position="70"/>
    </location>
</feature>
<proteinExistence type="inferred from homology"/>
<keyword evidence="6 7" id="KW-0472">Membrane</keyword>
<keyword evidence="9" id="KW-1185">Reference proteome</keyword>
<reference evidence="8 9" key="1">
    <citation type="submission" date="2023-12" db="EMBL/GenBank/DDBJ databases">
        <title>Whole-genome sequencing of halo(alkali)philic microorganisms from hypersaline lakes.</title>
        <authorList>
            <person name="Sorokin D.Y."/>
            <person name="Merkel A.Y."/>
            <person name="Messina E."/>
            <person name="Yakimov M."/>
        </authorList>
    </citation>
    <scope>NUCLEOTIDE SEQUENCE [LARGE SCALE GENOMIC DNA]</scope>
    <source>
        <strain evidence="8 9">AB-CW1</strain>
    </source>
</reference>
<dbReference type="PANTHER" id="PTHR34040:SF8">
    <property type="entry name" value="FLAGELLAR BIOSYNTHETIC PROTEIN FLIQ"/>
    <property type="match status" value="1"/>
</dbReference>
<dbReference type="NCBIfam" id="TIGR01402">
    <property type="entry name" value="fliQ"/>
    <property type="match status" value="1"/>
</dbReference>
<keyword evidence="4 7" id="KW-0812">Transmembrane</keyword>
<protein>
    <recommendedName>
        <fullName evidence="7">Flagellar biosynthetic protein FliQ</fullName>
    </recommendedName>
</protein>
<comment type="function">
    <text evidence="7">Role in flagellar biosynthesis.</text>
</comment>
<keyword evidence="8" id="KW-0969">Cilium</keyword>
<dbReference type="AlphaFoldDB" id="A0AAP6MJK5"/>
<dbReference type="Proteomes" id="UP001302316">
    <property type="component" value="Unassembled WGS sequence"/>
</dbReference>
<comment type="caution">
    <text evidence="8">The sequence shown here is derived from an EMBL/GenBank/DDBJ whole genome shotgun (WGS) entry which is preliminary data.</text>
</comment>
<name>A0AAP6MJK5_9GAMM</name>
<keyword evidence="3 7" id="KW-1003">Cell membrane</keyword>
<evidence type="ECO:0000313" key="8">
    <source>
        <dbReference type="EMBL" id="MEA5444268.1"/>
    </source>
</evidence>
<dbReference type="PANTHER" id="PTHR34040">
    <property type="entry name" value="FLAGELLAR BIOSYNTHETIC PROTEIN FLIQ"/>
    <property type="match status" value="1"/>
</dbReference>
<keyword evidence="5 7" id="KW-1133">Transmembrane helix</keyword>
<dbReference type="Pfam" id="PF01313">
    <property type="entry name" value="Bac_export_3"/>
    <property type="match status" value="1"/>
</dbReference>
<evidence type="ECO:0000256" key="3">
    <source>
        <dbReference type="ARBA" id="ARBA00022475"/>
    </source>
</evidence>